<evidence type="ECO:0000256" key="1">
    <source>
        <dbReference type="SAM" id="Coils"/>
    </source>
</evidence>
<keyword evidence="5" id="KW-1185">Reference proteome</keyword>
<sequence>MAASGAASVDVEPGGPESADTEPGDTADPALGEPQQERPAPAADLPATGGPALSFGFNLGKIPGQGEDSDPIRRDGRELGLVAVFDGMGGAGGTVYETPDGPRTGAYLASRVARDVVEQRMVALLDPDWNLDGPTAAADLQRSVRAALQERLVELKAPASGLRSRLLRALPTTMATVALQRREPDGDRWSCHLFWAGDSRAYVFEPDAGARQLTTDDIRDRGDAMANLREDSVVSNAMSADTDFVVHHRKVELTAPFLVIAATDGCFGYLPSPMHFEHLVLAALRDAPDTEGWSAAVQAAIGAVTGDDAAMAVLGIGADHDTFRQLFARRTAELEQRWVTPLDDLDVDLREHERKLEELRATRRERQARLWAAYKPDYERYLGARTTEGTP</sequence>
<dbReference type="PROSITE" id="PS51746">
    <property type="entry name" value="PPM_2"/>
    <property type="match status" value="1"/>
</dbReference>
<proteinExistence type="predicted"/>
<evidence type="ECO:0000313" key="5">
    <source>
        <dbReference type="Proteomes" id="UP001183202"/>
    </source>
</evidence>
<evidence type="ECO:0000259" key="3">
    <source>
        <dbReference type="PROSITE" id="PS51746"/>
    </source>
</evidence>
<keyword evidence="1" id="KW-0175">Coiled coil</keyword>
<gene>
    <name evidence="4" type="ORF">RM445_19085</name>
</gene>
<feature type="domain" description="PPM-type phosphatase" evidence="3">
    <location>
        <begin position="64"/>
        <end position="316"/>
    </location>
</feature>
<dbReference type="InterPro" id="IPR001932">
    <property type="entry name" value="PPM-type_phosphatase-like_dom"/>
</dbReference>
<dbReference type="SUPFAM" id="SSF81606">
    <property type="entry name" value="PP2C-like"/>
    <property type="match status" value="1"/>
</dbReference>
<accession>A0ABU2NCE5</accession>
<comment type="caution">
    <text evidence="4">The sequence shown here is derived from an EMBL/GenBank/DDBJ whole genome shotgun (WGS) entry which is preliminary data.</text>
</comment>
<feature type="region of interest" description="Disordered" evidence="2">
    <location>
        <begin position="1"/>
        <end position="71"/>
    </location>
</feature>
<evidence type="ECO:0000313" key="4">
    <source>
        <dbReference type="EMBL" id="MDT0351637.1"/>
    </source>
</evidence>
<dbReference type="InterPro" id="IPR036457">
    <property type="entry name" value="PPM-type-like_dom_sf"/>
</dbReference>
<dbReference type="EMBL" id="JAVREJ010000013">
    <property type="protein sequence ID" value="MDT0351637.1"/>
    <property type="molecule type" value="Genomic_DNA"/>
</dbReference>
<dbReference type="RefSeq" id="WP_311558030.1">
    <property type="nucleotide sequence ID" value="NZ_JAVREJ010000013.1"/>
</dbReference>
<protein>
    <submittedName>
        <fullName evidence="4">Protein phosphatase 2C domain-containing protein</fullName>
    </submittedName>
</protein>
<organism evidence="4 5">
    <name type="scientific">Pseudonocardia charpentierae</name>
    <dbReference type="NCBI Taxonomy" id="3075545"/>
    <lineage>
        <taxon>Bacteria</taxon>
        <taxon>Bacillati</taxon>
        <taxon>Actinomycetota</taxon>
        <taxon>Actinomycetes</taxon>
        <taxon>Pseudonocardiales</taxon>
        <taxon>Pseudonocardiaceae</taxon>
        <taxon>Pseudonocardia</taxon>
    </lineage>
</organism>
<reference evidence="5" key="1">
    <citation type="submission" date="2023-07" db="EMBL/GenBank/DDBJ databases">
        <title>30 novel species of actinomycetes from the DSMZ collection.</title>
        <authorList>
            <person name="Nouioui I."/>
        </authorList>
    </citation>
    <scope>NUCLEOTIDE SEQUENCE [LARGE SCALE GENOMIC DNA]</scope>
    <source>
        <strain evidence="5">DSM 45834</strain>
    </source>
</reference>
<name>A0ABU2NCE5_9PSEU</name>
<evidence type="ECO:0000256" key="2">
    <source>
        <dbReference type="SAM" id="MobiDB-lite"/>
    </source>
</evidence>
<dbReference type="Gene3D" id="3.60.40.10">
    <property type="entry name" value="PPM-type phosphatase domain"/>
    <property type="match status" value="1"/>
</dbReference>
<dbReference type="Proteomes" id="UP001183202">
    <property type="component" value="Unassembled WGS sequence"/>
</dbReference>
<feature type="coiled-coil region" evidence="1">
    <location>
        <begin position="342"/>
        <end position="369"/>
    </location>
</feature>